<gene>
    <name evidence="9" type="primary">glgB_4</name>
    <name evidence="9" type="ORF">AW10_03307</name>
</gene>
<dbReference type="InterPro" id="IPR004193">
    <property type="entry name" value="Glyco_hydro_13_N"/>
</dbReference>
<dbReference type="SUPFAM" id="SSF81296">
    <property type="entry name" value="E set domains"/>
    <property type="match status" value="1"/>
</dbReference>
<keyword evidence="6" id="KW-0119">Carbohydrate metabolism</keyword>
<dbReference type="InterPro" id="IPR014756">
    <property type="entry name" value="Ig_E-set"/>
</dbReference>
<evidence type="ECO:0000256" key="7">
    <source>
        <dbReference type="PIRSR" id="PIRSR000463-1"/>
    </source>
</evidence>
<dbReference type="EMBL" id="JEMX01000081">
    <property type="protein sequence ID" value="EXI78039.1"/>
    <property type="molecule type" value="Genomic_DNA"/>
</dbReference>
<sequence>MITVQFTYLTGLKRDIFSNPQLVGSWNNWVPTPMTPMTGDDGCPAFTTTVTVPDDRAGEMHRWGVRFAGPGGSNTWGINLEVNDANAQDRNRRVTFPAAGETAGERYYFTYARRLGAQKSYPPDGGPPRLRFSLWAPHASEVAVVFGRTDNGYITNSGDGTDPARQAVPMQPVGGGIWEGVPAGHFSDYVGVPYMFRIKNAQGTTVYRTDIHSRWQIGRGEHNPDGGTWDGHPDSLDGTVSCSVVIDQDVVRKEFEPTTEPPALITDDEFWAREFTPGKPVPSRPNDLVIYELHIGSLGYPDTGPGTLDDAMGLLDYLTSLGVNAVELLPVSEFSGTLAWGYGDTHHFVIESSAGGRDKYKHFVRECHRRGIAVIQDVVYNHYDGNAERAQWQYDSTTPEQNIYYWYEGQSSDYPFPAGGYLNNGSSGYTPRFWEEQVRQLFISSAAEFVEEFHIDGLRVDLTQAIHRDNSLNANGYGVSAANQFGAKFLREWSRTLKMLRPSVLLIAEDHTGWDAVTKLPHVGGLGFDTTWYAAFYHSLIGDANTEAARVLREAGFGHDGPLPLQSFASELLMTRTGKVAYHESHDEAGNAENSARTSLVAVNRAPLVGGTRACAEARCRVVAALSILSAGTPMFFMGEEIVAQKAAKYNTISTSKEDLHGERAGAGAKMFRYYQDLIRLRRSNPAAKSHHLDVIHAWNPSRVIAFTRREGSNDLLVIACFRNTPYWDGYVIDTSSDRLPSGWWQETFNSDAGFYGGSDVGNFGAVIPVSNGRIQLRLPANGLLVLQRR</sequence>
<feature type="domain" description="Glycosyl hydrolase family 13 catalytic" evidence="8">
    <location>
        <begin position="294"/>
        <end position="682"/>
    </location>
</feature>
<dbReference type="GO" id="GO:0003844">
    <property type="term" value="F:1,4-alpha-glucan branching enzyme activity"/>
    <property type="evidence" value="ECO:0007669"/>
    <property type="project" value="UniProtKB-EC"/>
</dbReference>
<evidence type="ECO:0000256" key="6">
    <source>
        <dbReference type="ARBA" id="ARBA00023277"/>
    </source>
</evidence>
<comment type="similarity">
    <text evidence="3">Belongs to the glycosyl hydrolase 13 family. GlgB subfamily.</text>
</comment>
<reference evidence="9 10" key="1">
    <citation type="submission" date="2014-02" db="EMBL/GenBank/DDBJ databases">
        <title>Expanding our view of genomic diversity in Candidatus Accumulibacter clades.</title>
        <authorList>
            <person name="Skennerton C.T."/>
            <person name="Barr J.J."/>
            <person name="Slater F.R."/>
            <person name="Bond P.L."/>
            <person name="Tyson G.W."/>
        </authorList>
    </citation>
    <scope>NUCLEOTIDE SEQUENCE [LARGE SCALE GENOMIC DNA]</scope>
    <source>
        <strain evidence="10">BA-92</strain>
    </source>
</reference>
<dbReference type="InterPro" id="IPR013783">
    <property type="entry name" value="Ig-like_fold"/>
</dbReference>
<keyword evidence="9" id="KW-0328">Glycosyltransferase</keyword>
<dbReference type="InterPro" id="IPR037439">
    <property type="entry name" value="Branching_enzy"/>
</dbReference>
<dbReference type="AlphaFoldDB" id="A0A011QGT4"/>
<dbReference type="PATRIC" id="fig|1454003.3.peg.3365"/>
<dbReference type="GO" id="GO:0005978">
    <property type="term" value="P:glycogen biosynthetic process"/>
    <property type="evidence" value="ECO:0007669"/>
    <property type="project" value="InterPro"/>
</dbReference>
<evidence type="ECO:0000256" key="5">
    <source>
        <dbReference type="ARBA" id="ARBA00022679"/>
    </source>
</evidence>
<comment type="catalytic activity">
    <reaction evidence="1">
        <text>Transfers a segment of a (1-&gt;4)-alpha-D-glucan chain to a primary hydroxy group in a similar glucan chain.</text>
        <dbReference type="EC" id="2.4.1.18"/>
    </reaction>
</comment>
<dbReference type="Pfam" id="PF00128">
    <property type="entry name" value="Alpha-amylase"/>
    <property type="match status" value="1"/>
</dbReference>
<dbReference type="EC" id="2.4.1.18" evidence="4"/>
<evidence type="ECO:0000256" key="1">
    <source>
        <dbReference type="ARBA" id="ARBA00000826"/>
    </source>
</evidence>
<dbReference type="PIRSF" id="PIRSF000463">
    <property type="entry name" value="GlgB"/>
    <property type="match status" value="1"/>
</dbReference>
<proteinExistence type="inferred from homology"/>
<dbReference type="Proteomes" id="UP000021816">
    <property type="component" value="Unassembled WGS sequence"/>
</dbReference>
<feature type="active site" description="Nucleophile" evidence="7">
    <location>
        <position position="461"/>
    </location>
</feature>
<dbReference type="SUPFAM" id="SSF51445">
    <property type="entry name" value="(Trans)glycosidases"/>
    <property type="match status" value="1"/>
</dbReference>
<dbReference type="Gene3D" id="2.60.40.1180">
    <property type="entry name" value="Golgi alpha-mannosidase II"/>
    <property type="match status" value="1"/>
</dbReference>
<dbReference type="InterPro" id="IPR006047">
    <property type="entry name" value="GH13_cat_dom"/>
</dbReference>
<dbReference type="STRING" id="1454003.AW10_03307"/>
<organism evidence="9 10">
    <name type="scientific">Candidatus Accumulibacter appositus</name>
    <dbReference type="NCBI Taxonomy" id="1454003"/>
    <lineage>
        <taxon>Bacteria</taxon>
        <taxon>Pseudomonadati</taxon>
        <taxon>Pseudomonadota</taxon>
        <taxon>Betaproteobacteria</taxon>
        <taxon>Candidatus Accumulibacter</taxon>
    </lineage>
</organism>
<evidence type="ECO:0000256" key="4">
    <source>
        <dbReference type="ARBA" id="ARBA00012541"/>
    </source>
</evidence>
<dbReference type="SUPFAM" id="SSF51011">
    <property type="entry name" value="Glycosyl hydrolase domain"/>
    <property type="match status" value="1"/>
</dbReference>
<comment type="caution">
    <text evidence="9">The sequence shown here is derived from an EMBL/GenBank/DDBJ whole genome shotgun (WGS) entry which is preliminary data.</text>
</comment>
<evidence type="ECO:0000259" key="8">
    <source>
        <dbReference type="SMART" id="SM00642"/>
    </source>
</evidence>
<dbReference type="CDD" id="cd11325">
    <property type="entry name" value="AmyAc_GTHase"/>
    <property type="match status" value="1"/>
</dbReference>
<dbReference type="Gene3D" id="3.20.20.80">
    <property type="entry name" value="Glycosidases"/>
    <property type="match status" value="1"/>
</dbReference>
<evidence type="ECO:0000313" key="10">
    <source>
        <dbReference type="Proteomes" id="UP000021816"/>
    </source>
</evidence>
<evidence type="ECO:0000256" key="2">
    <source>
        <dbReference type="ARBA" id="ARBA00002953"/>
    </source>
</evidence>
<dbReference type="PANTHER" id="PTHR43651:SF11">
    <property type="entry name" value="MALTO-OLIGOSYLTREHALOSE TREHALOHYDROLASE"/>
    <property type="match status" value="1"/>
</dbReference>
<dbReference type="Pfam" id="PF02806">
    <property type="entry name" value="Alpha-amylase_C"/>
    <property type="match status" value="1"/>
</dbReference>
<evidence type="ECO:0000313" key="9">
    <source>
        <dbReference type="EMBL" id="EXI78039.1"/>
    </source>
</evidence>
<accession>A0A011QGT4</accession>
<dbReference type="InterPro" id="IPR013780">
    <property type="entry name" value="Glyco_hydro_b"/>
</dbReference>
<dbReference type="Gene3D" id="2.60.40.10">
    <property type="entry name" value="Immunoglobulins"/>
    <property type="match status" value="1"/>
</dbReference>
<dbReference type="GO" id="GO:0004553">
    <property type="term" value="F:hydrolase activity, hydrolyzing O-glycosyl compounds"/>
    <property type="evidence" value="ECO:0007669"/>
    <property type="project" value="InterPro"/>
</dbReference>
<feature type="active site" description="Proton donor" evidence="7">
    <location>
        <position position="509"/>
    </location>
</feature>
<keyword evidence="5 9" id="KW-0808">Transferase</keyword>
<dbReference type="InterPro" id="IPR017853">
    <property type="entry name" value="GH"/>
</dbReference>
<dbReference type="InterPro" id="IPR006048">
    <property type="entry name" value="A-amylase/branching_C"/>
</dbReference>
<evidence type="ECO:0000256" key="3">
    <source>
        <dbReference type="ARBA" id="ARBA00009000"/>
    </source>
</evidence>
<name>A0A011QGT4_9PROT</name>
<comment type="function">
    <text evidence="2">Catalyzes the formation of the alpha-1,6-glucosidic linkages in glycogen by scission of a 1,4-alpha-linked oligosaccharide from growing alpha-1,4-glucan chains and the subsequent attachment of the oligosaccharide to the alpha-1,6 position.</text>
</comment>
<dbReference type="GO" id="GO:0043169">
    <property type="term" value="F:cation binding"/>
    <property type="evidence" value="ECO:0007669"/>
    <property type="project" value="InterPro"/>
</dbReference>
<protein>
    <recommendedName>
        <fullName evidence="4">1,4-alpha-glucan branching enzyme</fullName>
        <ecNumber evidence="4">2.4.1.18</ecNumber>
    </recommendedName>
</protein>
<dbReference type="PANTHER" id="PTHR43651">
    <property type="entry name" value="1,4-ALPHA-GLUCAN-BRANCHING ENZYME"/>
    <property type="match status" value="1"/>
</dbReference>
<dbReference type="SMART" id="SM00642">
    <property type="entry name" value="Aamy"/>
    <property type="match status" value="1"/>
</dbReference>
<dbReference type="Pfam" id="PF02922">
    <property type="entry name" value="CBM_48"/>
    <property type="match status" value="1"/>
</dbReference>